<dbReference type="RefSeq" id="WP_160128684.1">
    <property type="nucleotide sequence ID" value="NZ_CP019288.1"/>
</dbReference>
<organism evidence="4 5">
    <name type="scientific">Kordia antarctica</name>
    <dbReference type="NCBI Taxonomy" id="1218801"/>
    <lineage>
        <taxon>Bacteria</taxon>
        <taxon>Pseudomonadati</taxon>
        <taxon>Bacteroidota</taxon>
        <taxon>Flavobacteriia</taxon>
        <taxon>Flavobacteriales</taxon>
        <taxon>Flavobacteriaceae</taxon>
        <taxon>Kordia</taxon>
    </lineage>
</organism>
<dbReference type="Pfam" id="PF24595">
    <property type="entry name" value="DUF7619"/>
    <property type="match status" value="1"/>
</dbReference>
<dbReference type="Gene3D" id="2.130.10.130">
    <property type="entry name" value="Integrin alpha, N-terminal"/>
    <property type="match status" value="2"/>
</dbReference>
<feature type="domain" description="DUF7619" evidence="3">
    <location>
        <begin position="953"/>
        <end position="1086"/>
    </location>
</feature>
<dbReference type="Pfam" id="PF18962">
    <property type="entry name" value="Por_Secre_tail"/>
    <property type="match status" value="1"/>
</dbReference>
<name>A0A7L4ZJ50_9FLAO</name>
<evidence type="ECO:0008006" key="6">
    <source>
        <dbReference type="Google" id="ProtNLM"/>
    </source>
</evidence>
<dbReference type="KEGG" id="kan:IMCC3317_13020"/>
<dbReference type="InterPro" id="IPR028994">
    <property type="entry name" value="Integrin_alpha_N"/>
</dbReference>
<dbReference type="OrthoDB" id="1110367at2"/>
<gene>
    <name evidence="4" type="ORF">IMCC3317_13020</name>
</gene>
<accession>A0A7L4ZJ50</accession>
<dbReference type="EMBL" id="CP019288">
    <property type="protein sequence ID" value="QHI35954.1"/>
    <property type="molecule type" value="Genomic_DNA"/>
</dbReference>
<evidence type="ECO:0000313" key="5">
    <source>
        <dbReference type="Proteomes" id="UP000464657"/>
    </source>
</evidence>
<proteinExistence type="predicted"/>
<reference evidence="4 5" key="1">
    <citation type="journal article" date="2013" name="Int. J. Syst. Evol. Microbiol.">
        <title>Kordia antarctica sp. nov., isolated from Antarctic seawater.</title>
        <authorList>
            <person name="Baek K."/>
            <person name="Choi A."/>
            <person name="Kang I."/>
            <person name="Lee K."/>
            <person name="Cho J.C."/>
        </authorList>
    </citation>
    <scope>NUCLEOTIDE SEQUENCE [LARGE SCALE GENOMIC DNA]</scope>
    <source>
        <strain evidence="4 5">IMCC3317</strain>
    </source>
</reference>
<protein>
    <recommendedName>
        <fullName evidence="6">Secretion system C-terminal sorting domain-containing protein</fullName>
    </recommendedName>
</protein>
<dbReference type="Pfam" id="PF13517">
    <property type="entry name" value="FG-GAP_3"/>
    <property type="match status" value="6"/>
</dbReference>
<dbReference type="InterPro" id="IPR013517">
    <property type="entry name" value="FG-GAP"/>
</dbReference>
<dbReference type="PANTHER" id="PTHR44103:SF1">
    <property type="entry name" value="PROPROTEIN CONVERTASE P"/>
    <property type="match status" value="1"/>
</dbReference>
<evidence type="ECO:0000259" key="3">
    <source>
        <dbReference type="Pfam" id="PF24595"/>
    </source>
</evidence>
<dbReference type="InterPro" id="IPR055353">
    <property type="entry name" value="DUF7619"/>
</dbReference>
<evidence type="ECO:0000256" key="1">
    <source>
        <dbReference type="ARBA" id="ARBA00022729"/>
    </source>
</evidence>
<dbReference type="SUPFAM" id="SSF69318">
    <property type="entry name" value="Integrin alpha N-terminal domain"/>
    <property type="match status" value="2"/>
</dbReference>
<dbReference type="SUPFAM" id="SSF89372">
    <property type="entry name" value="Fucose-specific lectin"/>
    <property type="match status" value="1"/>
</dbReference>
<feature type="domain" description="Secretion system C-terminal sorting" evidence="2">
    <location>
        <begin position="1103"/>
        <end position="1173"/>
    </location>
</feature>
<dbReference type="NCBIfam" id="TIGR04183">
    <property type="entry name" value="Por_Secre_tail"/>
    <property type="match status" value="1"/>
</dbReference>
<keyword evidence="1" id="KW-0732">Signal</keyword>
<keyword evidence="5" id="KW-1185">Reference proteome</keyword>
<sequence length="1175" mass="128867">MRKITFYTLLLSLCFHSYSQIGFQEIEITGFSNAYGLTASAAAGDLDGDGDIDVVTSHYDGFPGLVWYKNTDGQGTFGYQRPVSSDFDSASSNIITKDIDNDGDLDIFASTNSSIVWFENTDGLGNFSTTNIITQDVDRVTSIRSVDIDGDGDLDLISTSYNDKKLAWYENIDGLGNFGAQQIITIHSLSWALAYGEDMDGDGDMDIIASLDDIVWFENTDGNGAFTIEHQISSIDYKALTPKDIDGDGDIDIIIPAGYNDHLIWYENINGSGNFSSIRYIDTSINGDVDITNADDLDGDGDVDILIDGNGLFLYLNNGNNSFSGGLNILNNTNSGVNAIEILDIDGDNDLDILAGSGGHGLIWLENTNGMADFVQNTISFSAEDPDSSFLSDLDNDGDIDILTTANGQIAWFENLDGNQNYEIQHNIYNNLYMNIKSASAFDLDGDNDMDIIGSITGDDKIIWFENVDGQGTFENQTIITFSCDAPIMTHASDIDGDGDLDLLSASYNDDKIAWYENLDGQGTFGVQQLISTNANYAIYVKGVDIDMDGDIDVVSASRNDDKIAWYENTDGLGTFSSEKIISSQANSIRSIDIKDIDGDGDLDILSGSSSETKIAWFENLDGLGNFSSENILAPDASLALSVFFEDVDNDGDLDAVSLTSSRKIVWFENINGNFDNVQQEISPTLNSDPIMISGDLDQDGDIDFISGSSTAYNGRVKWHKNLGLFGNQINGTVTYNINNDDCNTGNWGMNNIMINADNGNDSFSTFTLSSGGYELPVNEGNFTTTISSNLPSYFAFNPTSVNSSFTGIGNSDIANFCITPNTIVNDLSISIYPSINEPRPGFDTTYRIVYKNLGTTQLSGNVTFEYDNTKLQFLNASETVNSQTSNSLTFNYSNLNPFETRVIDLQFNVFAPPTTNIGEVLSTTATINPVTGDNTEEDNVFTLEQTVIGSYDPNDIQVLEGDQILLEDVDKYLHYIIRFQNTGTASAINVNVENVLDANLDWTTMQLESLSHDGRVEIRDGNMVNFIFNYINLPDSTSDEPNSHGFIAYKIKPKSTVAIGDIMYNKADIFFDFNPPIITNTVSTEIVETLSVNEFAENEFSIYPNPTKDIIHINGKERINKLSIHDLNGRLLKEIKLSNSQTSTEVAINNYAIGLYFLSIETDKGIYTHKIIKK</sequence>
<evidence type="ECO:0000313" key="4">
    <source>
        <dbReference type="EMBL" id="QHI35954.1"/>
    </source>
</evidence>
<evidence type="ECO:0000259" key="2">
    <source>
        <dbReference type="Pfam" id="PF18962"/>
    </source>
</evidence>
<dbReference type="Proteomes" id="UP000464657">
    <property type="component" value="Chromosome"/>
</dbReference>
<dbReference type="AlphaFoldDB" id="A0A7L4ZJ50"/>
<dbReference type="PANTHER" id="PTHR44103">
    <property type="entry name" value="PROPROTEIN CONVERTASE P"/>
    <property type="match status" value="1"/>
</dbReference>
<dbReference type="InterPro" id="IPR026444">
    <property type="entry name" value="Secre_tail"/>
</dbReference>